<proteinExistence type="predicted"/>
<organism evidence="1 2">
    <name type="scientific">Protopolystoma xenopodis</name>
    <dbReference type="NCBI Taxonomy" id="117903"/>
    <lineage>
        <taxon>Eukaryota</taxon>
        <taxon>Metazoa</taxon>
        <taxon>Spiralia</taxon>
        <taxon>Lophotrochozoa</taxon>
        <taxon>Platyhelminthes</taxon>
        <taxon>Monogenea</taxon>
        <taxon>Polyopisthocotylea</taxon>
        <taxon>Polystomatidea</taxon>
        <taxon>Polystomatidae</taxon>
        <taxon>Protopolystoma</taxon>
    </lineage>
</organism>
<name>A0A3S5BNN3_9PLAT</name>
<reference evidence="1" key="1">
    <citation type="submission" date="2018-11" db="EMBL/GenBank/DDBJ databases">
        <authorList>
            <consortium name="Pathogen Informatics"/>
        </authorList>
    </citation>
    <scope>NUCLEOTIDE SEQUENCE</scope>
</reference>
<dbReference type="Proteomes" id="UP000784294">
    <property type="component" value="Unassembled WGS sequence"/>
</dbReference>
<comment type="caution">
    <text evidence="1">The sequence shown here is derived from an EMBL/GenBank/DDBJ whole genome shotgun (WGS) entry which is preliminary data.</text>
</comment>
<accession>A0A3S5BNN3</accession>
<sequence>MNIPGPVKQAQKSAIQLNSAVAGFLNQAYLGGLAFGLGGSGASYPTVTGDVRNLGTNSSGGLLGLASAAASSSSSAASSSTPATSVSVGATGTTAASIVGGGNGSGVGGTIGPGVCGQFGGKSNDINMTLPALSIFSSCPYIYECRKYFLS</sequence>
<keyword evidence="2" id="KW-1185">Reference proteome</keyword>
<gene>
    <name evidence="1" type="ORF">PXEA_LOCUS4392</name>
</gene>
<evidence type="ECO:0000313" key="2">
    <source>
        <dbReference type="Proteomes" id="UP000784294"/>
    </source>
</evidence>
<dbReference type="AlphaFoldDB" id="A0A3S5BNN3"/>
<evidence type="ECO:0000313" key="1">
    <source>
        <dbReference type="EMBL" id="VEL10952.1"/>
    </source>
</evidence>
<dbReference type="EMBL" id="CAAALY010010385">
    <property type="protein sequence ID" value="VEL10952.1"/>
    <property type="molecule type" value="Genomic_DNA"/>
</dbReference>
<protein>
    <submittedName>
        <fullName evidence="1">Uncharacterized protein</fullName>
    </submittedName>
</protein>